<accession>A0ABX8CB57</accession>
<dbReference type="Proteomes" id="UP000678016">
    <property type="component" value="Chromosome"/>
</dbReference>
<dbReference type="EMBL" id="CP074132">
    <property type="protein sequence ID" value="QUX31257.1"/>
    <property type="molecule type" value="Genomic_DNA"/>
</dbReference>
<evidence type="ECO:0000256" key="1">
    <source>
        <dbReference type="SAM" id="MobiDB-lite"/>
    </source>
</evidence>
<evidence type="ECO:0000313" key="3">
    <source>
        <dbReference type="Proteomes" id="UP000678016"/>
    </source>
</evidence>
<gene>
    <name evidence="2" type="ORF">KGD83_12650</name>
</gene>
<feature type="compositionally biased region" description="Gly residues" evidence="1">
    <location>
        <begin position="529"/>
        <end position="543"/>
    </location>
</feature>
<feature type="compositionally biased region" description="Low complexity" evidence="1">
    <location>
        <begin position="704"/>
        <end position="716"/>
    </location>
</feature>
<sequence>MSDHTSGEPVPAPTVRVFSGAAALAAGGCPAHRRFSADPPLGVDPPPRGVPGAVLDAVLDLVEHAGTSLEEACARLSVPGSPGWPGRALPGGRPAPPHPGLLLWVRHAARCYLQALAGEHGRGGPHRAPVFDFWVRQYLPVPGSPNSRPYELCARGRRYAYAQGPERVRELRVPVTGAAGARARSRAEVAVAAYVLATGTPVDRDACAARPGRYRGGAPYPMRGQRGADARPPDRVRVVEASCLDSSTAVLFDGSAAEAGEAFASAGREGLRSALVGGARSPGGDCLSCAGRRGCGRLPRAPGLLGPSGGPRPRRSWSVSLGLRHRGCPARAHFHALGLPADPGAEPARLRRDRAVRAWLERLHRRLPRRPCTAGDLPGDHSSWSGGRWRLEGGQARLGAAMIAAHVGVCPLRGLASGSHVRVGHRLAADDTRADVLVLARAEVLHHRGRSWVYRAVTTTDDAPAPAGDGRAPAQARPSPGANAPPGRGDALPPGGDTPASCEGTPSSDDGALFPAGNTLLGAGSAGPANGGGPLPGGNGLLGDGNRPAPEVVAPPRAESAPPPDGNAACRDGGTAPAPAGGALFGSEEALLAAEPRLALAVGLFACGALPAGPDSAVELEVLGPRGASVRSLDPGSARVRATARRVVRELAGPWHGDTSHPPTPGEGCLDCPYRRWCPATGVPDTLHGPGARARDRRGGAAGGPVRAPPRGQAAGSPSSTKR</sequence>
<name>A0ABX8CB57_9ACTN</name>
<organism evidence="2 3">
    <name type="scientific">Nocardiopsis akebiae</name>
    <dbReference type="NCBI Taxonomy" id="2831968"/>
    <lineage>
        <taxon>Bacteria</taxon>
        <taxon>Bacillati</taxon>
        <taxon>Actinomycetota</taxon>
        <taxon>Actinomycetes</taxon>
        <taxon>Streptosporangiales</taxon>
        <taxon>Nocardiopsidaceae</taxon>
        <taxon>Nocardiopsis</taxon>
    </lineage>
</organism>
<reference evidence="3" key="1">
    <citation type="submission" date="2021-05" db="EMBL/GenBank/DDBJ databases">
        <title>Direct Submission.</title>
        <authorList>
            <person name="Li K."/>
            <person name="Gao J."/>
        </authorList>
    </citation>
    <scope>NUCLEOTIDE SEQUENCE [LARGE SCALE GENOMIC DNA]</scope>
    <source>
        <strain evidence="3">HDS12</strain>
    </source>
</reference>
<feature type="region of interest" description="Disordered" evidence="1">
    <location>
        <begin position="683"/>
        <end position="723"/>
    </location>
</feature>
<evidence type="ECO:0000313" key="2">
    <source>
        <dbReference type="EMBL" id="QUX31257.1"/>
    </source>
</evidence>
<keyword evidence="3" id="KW-1185">Reference proteome</keyword>
<proteinExistence type="predicted"/>
<feature type="compositionally biased region" description="Low complexity" evidence="1">
    <location>
        <begin position="461"/>
        <end position="477"/>
    </location>
</feature>
<feature type="region of interest" description="Disordered" evidence="1">
    <location>
        <begin position="461"/>
        <end position="575"/>
    </location>
</feature>
<evidence type="ECO:0008006" key="4">
    <source>
        <dbReference type="Google" id="ProtNLM"/>
    </source>
</evidence>
<protein>
    <recommendedName>
        <fullName evidence="4">PD-(D/E)XK endonuclease-like domain-containing protein</fullName>
    </recommendedName>
</protein>
<feature type="compositionally biased region" description="Low complexity" evidence="1">
    <location>
        <begin position="544"/>
        <end position="560"/>
    </location>
</feature>